<comment type="caution">
    <text evidence="2">The sequence shown here is derived from an EMBL/GenBank/DDBJ whole genome shotgun (WGS) entry which is preliminary data.</text>
</comment>
<feature type="chain" id="PRO_5016630108" description="Carboxypeptidase regulatory-like domain-containing protein" evidence="1">
    <location>
        <begin position="27"/>
        <end position="227"/>
    </location>
</feature>
<evidence type="ECO:0008006" key="4">
    <source>
        <dbReference type="Google" id="ProtNLM"/>
    </source>
</evidence>
<evidence type="ECO:0000313" key="2">
    <source>
        <dbReference type="EMBL" id="RGE45186.1"/>
    </source>
</evidence>
<dbReference type="OrthoDB" id="5699193at2"/>
<feature type="signal peptide" evidence="1">
    <location>
        <begin position="1"/>
        <end position="26"/>
    </location>
</feature>
<dbReference type="InterPro" id="IPR008969">
    <property type="entry name" value="CarboxyPept-like_regulatory"/>
</dbReference>
<proteinExistence type="predicted"/>
<keyword evidence="1" id="KW-0732">Signal</keyword>
<dbReference type="AlphaFoldDB" id="A0A373FM23"/>
<keyword evidence="3" id="KW-1185">Reference proteome</keyword>
<dbReference type="Proteomes" id="UP000261948">
    <property type="component" value="Unassembled WGS sequence"/>
</dbReference>
<organism evidence="2 3">
    <name type="scientific">Comamonas testosteroni</name>
    <name type="common">Pseudomonas testosteroni</name>
    <dbReference type="NCBI Taxonomy" id="285"/>
    <lineage>
        <taxon>Bacteria</taxon>
        <taxon>Pseudomonadati</taxon>
        <taxon>Pseudomonadota</taxon>
        <taxon>Betaproteobacteria</taxon>
        <taxon>Burkholderiales</taxon>
        <taxon>Comamonadaceae</taxon>
        <taxon>Comamonas</taxon>
    </lineage>
</organism>
<sequence length="227" mass="24273">MIPQLTWRTTARISVCALWLSLSACGGGGSSSNADSGTPAPTTSKLSGKVTYDSVPATLNGLDYRATKELPVREAIVQAYDLSGTVLASTSTDDQGSYQLVLTPGIKVQVRVQARLLQDGIWDVAVRDNTAPAYAVKPDSAPVYALTSSTQNINGQDQLLNLHAASGWLDEKYANARSAAPFSILDQAYAAMQKIRQEVPTLQFPPLNIYWALLHKSAIGQGIPNPK</sequence>
<reference evidence="2 3" key="1">
    <citation type="submission" date="2018-08" db="EMBL/GenBank/DDBJ databases">
        <title>Comamonas testosteroni strain SWCO2.</title>
        <authorList>
            <person name="Jiang N."/>
            <person name="Zhang X.Z."/>
        </authorList>
    </citation>
    <scope>NUCLEOTIDE SEQUENCE [LARGE SCALE GENOMIC DNA]</scope>
    <source>
        <strain evidence="2 3">SWCO2</strain>
    </source>
</reference>
<name>A0A373FM23_COMTE</name>
<protein>
    <recommendedName>
        <fullName evidence="4">Carboxypeptidase regulatory-like domain-containing protein</fullName>
    </recommendedName>
</protein>
<accession>A0A373FM23</accession>
<gene>
    <name evidence="2" type="ORF">DZC30_09490</name>
</gene>
<dbReference type="EMBL" id="QURR01000010">
    <property type="protein sequence ID" value="RGE45186.1"/>
    <property type="molecule type" value="Genomic_DNA"/>
</dbReference>
<evidence type="ECO:0000313" key="3">
    <source>
        <dbReference type="Proteomes" id="UP000261948"/>
    </source>
</evidence>
<dbReference type="SUPFAM" id="SSF49464">
    <property type="entry name" value="Carboxypeptidase regulatory domain-like"/>
    <property type="match status" value="1"/>
</dbReference>
<evidence type="ECO:0000256" key="1">
    <source>
        <dbReference type="SAM" id="SignalP"/>
    </source>
</evidence>